<proteinExistence type="predicted"/>
<dbReference type="Gene3D" id="1.20.1280.50">
    <property type="match status" value="1"/>
</dbReference>
<evidence type="ECO:0000313" key="2">
    <source>
        <dbReference type="Proteomes" id="UP000189701"/>
    </source>
</evidence>
<reference evidence="3" key="2">
    <citation type="submission" date="2025-08" db="UniProtKB">
        <authorList>
            <consortium name="RefSeq"/>
        </authorList>
    </citation>
    <scope>IDENTIFICATION</scope>
    <source>
        <tissue evidence="3">Leaf</tissue>
    </source>
</reference>
<dbReference type="Pfam" id="PF07734">
    <property type="entry name" value="FBA_1"/>
    <property type="match status" value="1"/>
</dbReference>
<dbReference type="InterPro" id="IPR036047">
    <property type="entry name" value="F-box-like_dom_sf"/>
</dbReference>
<dbReference type="InterPro" id="IPR050796">
    <property type="entry name" value="SCF_F-box_component"/>
</dbReference>
<dbReference type="STRING" id="4096.A0A1U7YLY1"/>
<feature type="domain" description="F-box" evidence="1">
    <location>
        <begin position="58"/>
        <end position="98"/>
    </location>
</feature>
<evidence type="ECO:0000259" key="1">
    <source>
        <dbReference type="SMART" id="SM00256"/>
    </source>
</evidence>
<dbReference type="InterPro" id="IPR001810">
    <property type="entry name" value="F-box_dom"/>
</dbReference>
<dbReference type="InterPro" id="IPR017451">
    <property type="entry name" value="F-box-assoc_interact_dom"/>
</dbReference>
<evidence type="ECO:0000313" key="3">
    <source>
        <dbReference type="RefSeq" id="XP_009800259.1"/>
    </source>
</evidence>
<protein>
    <submittedName>
        <fullName evidence="3">F-box protein At5g49610-like</fullName>
    </submittedName>
</protein>
<dbReference type="Proteomes" id="UP000189701">
    <property type="component" value="Unplaced"/>
</dbReference>
<sequence length="404" mass="46626">MTKKANLFNRETPNMTIMANLLRCQQKKKSVRTRNGKRVVKPSKQMDIVDHHATGIQFQDDIIMEILIRLPVKSLLQFKCVSKSWQALISDPYFKMKHLNHAKNNHKLLVCQSSLDRGDMERTIKFSFYVSPLSNIQEFGCLSKYVQELDFPSTYKPFECHLFCCLSGLAVLGFVSKFDQLFLWNPSTRESTLLPHLEFTRLRTMFGLGYDAMSDGYKILKLDVHRVDQPFVEILSLKSGSWRKICYYPTAICPRLGQKNVIYPCQNCGLCVDTMVFVHGAFHWLGKTISRTYHLASFSSSNEVYGEIPLLEQIHITNEDVLSNYGLSLVEEMVCVSSTHKHQGWGTFKLWVMKDYGVKESWTVLFTIRLSDIVYAKLKYRFANGEVLLYLFETLANAPWSKTV</sequence>
<dbReference type="SUPFAM" id="SSF81383">
    <property type="entry name" value="F-box domain"/>
    <property type="match status" value="1"/>
</dbReference>
<dbReference type="PANTHER" id="PTHR31672:SF13">
    <property type="entry name" value="F-BOX PROTEIN CPR30-LIKE"/>
    <property type="match status" value="1"/>
</dbReference>
<dbReference type="AlphaFoldDB" id="A0A1U7YLY1"/>
<gene>
    <name evidence="3" type="primary">LOC104246193</name>
</gene>
<dbReference type="Pfam" id="PF00646">
    <property type="entry name" value="F-box"/>
    <property type="match status" value="1"/>
</dbReference>
<name>A0A1U7YLY1_NICSY</name>
<accession>A0A1U7YLY1</accession>
<dbReference type="SMART" id="SM00256">
    <property type="entry name" value="FBOX"/>
    <property type="match status" value="1"/>
</dbReference>
<organism evidence="2 3">
    <name type="scientific">Nicotiana sylvestris</name>
    <name type="common">Wood tobacco</name>
    <name type="synonym">South American tobacco</name>
    <dbReference type="NCBI Taxonomy" id="4096"/>
    <lineage>
        <taxon>Eukaryota</taxon>
        <taxon>Viridiplantae</taxon>
        <taxon>Streptophyta</taxon>
        <taxon>Embryophyta</taxon>
        <taxon>Tracheophyta</taxon>
        <taxon>Spermatophyta</taxon>
        <taxon>Magnoliopsida</taxon>
        <taxon>eudicotyledons</taxon>
        <taxon>Gunneridae</taxon>
        <taxon>Pentapetalae</taxon>
        <taxon>asterids</taxon>
        <taxon>lamiids</taxon>
        <taxon>Solanales</taxon>
        <taxon>Solanaceae</taxon>
        <taxon>Nicotianoideae</taxon>
        <taxon>Nicotianeae</taxon>
        <taxon>Nicotiana</taxon>
    </lineage>
</organism>
<dbReference type="InterPro" id="IPR006527">
    <property type="entry name" value="F-box-assoc_dom_typ1"/>
</dbReference>
<dbReference type="NCBIfam" id="TIGR01640">
    <property type="entry name" value="F_box_assoc_1"/>
    <property type="match status" value="1"/>
</dbReference>
<dbReference type="CDD" id="cd22157">
    <property type="entry name" value="F-box_AtFBW1-like"/>
    <property type="match status" value="1"/>
</dbReference>
<dbReference type="KEGG" id="nsy:104246193"/>
<dbReference type="OrthoDB" id="1296682at2759"/>
<keyword evidence="2" id="KW-1185">Reference proteome</keyword>
<dbReference type="PANTHER" id="PTHR31672">
    <property type="entry name" value="BNACNNG10540D PROTEIN"/>
    <property type="match status" value="1"/>
</dbReference>
<dbReference type="GeneID" id="104246193"/>
<reference evidence="2" key="1">
    <citation type="journal article" date="2013" name="Genome Biol.">
        <title>Reference genomes and transcriptomes of Nicotiana sylvestris and Nicotiana tomentosiformis.</title>
        <authorList>
            <person name="Sierro N."/>
            <person name="Battey J.N."/>
            <person name="Ouadi S."/>
            <person name="Bovet L."/>
            <person name="Goepfert S."/>
            <person name="Bakaher N."/>
            <person name="Peitsch M.C."/>
            <person name="Ivanov N.V."/>
        </authorList>
    </citation>
    <scope>NUCLEOTIDE SEQUENCE [LARGE SCALE GENOMIC DNA]</scope>
</reference>
<dbReference type="RefSeq" id="XP_009800259.1">
    <property type="nucleotide sequence ID" value="XM_009801957.1"/>
</dbReference>